<dbReference type="RefSeq" id="WP_305946093.1">
    <property type="nucleotide sequence ID" value="NZ_JAUZVY010000006.1"/>
</dbReference>
<reference evidence="5 6" key="1">
    <citation type="submission" date="2023-08" db="EMBL/GenBank/DDBJ databases">
        <authorList>
            <person name="Joshi A."/>
            <person name="Thite S."/>
        </authorList>
    </citation>
    <scope>NUCLEOTIDE SEQUENCE [LARGE SCALE GENOMIC DNA]</scope>
    <source>
        <strain evidence="5 6">1E1</strain>
    </source>
</reference>
<feature type="region of interest" description="Disordered" evidence="4">
    <location>
        <begin position="1"/>
        <end position="91"/>
    </location>
</feature>
<dbReference type="Proteomes" id="UP001236258">
    <property type="component" value="Unassembled WGS sequence"/>
</dbReference>
<dbReference type="HAMAP" id="MF_01058">
    <property type="entry name" value="GAP_YihI"/>
    <property type="match status" value="1"/>
</dbReference>
<dbReference type="EMBL" id="JAUZVY010000006">
    <property type="protein sequence ID" value="MDP4530047.1"/>
    <property type="molecule type" value="Genomic_DNA"/>
</dbReference>
<keyword evidence="6" id="KW-1185">Reference proteome</keyword>
<comment type="subunit">
    <text evidence="3">Interacts with Der.</text>
</comment>
<dbReference type="Pfam" id="PF04220">
    <property type="entry name" value="YihI"/>
    <property type="match status" value="1"/>
</dbReference>
<evidence type="ECO:0000256" key="3">
    <source>
        <dbReference type="HAMAP-Rule" id="MF_01058"/>
    </source>
</evidence>
<protein>
    <recommendedName>
        <fullName evidence="3">Der GTPase-activating protein YihI</fullName>
    </recommendedName>
</protein>
<dbReference type="NCBIfam" id="NF003560">
    <property type="entry name" value="PRK05244.1-1"/>
    <property type="match status" value="1"/>
</dbReference>
<feature type="compositionally biased region" description="Polar residues" evidence="4">
    <location>
        <begin position="46"/>
        <end position="59"/>
    </location>
</feature>
<organism evidence="5 6">
    <name type="scientific">Alkalimonas delamerensis</name>
    <dbReference type="NCBI Taxonomy" id="265981"/>
    <lineage>
        <taxon>Bacteria</taxon>
        <taxon>Pseudomonadati</taxon>
        <taxon>Pseudomonadota</taxon>
        <taxon>Gammaproteobacteria</taxon>
        <taxon>Alkalimonas</taxon>
    </lineage>
</organism>
<name>A0ABT9GSU8_9GAMM</name>
<keyword evidence="2 3" id="KW-0690">Ribosome biogenesis</keyword>
<sequence length="191" mass="21364">MTRRKKTRNSGENGPRFLPAAEVRKLRERKEEGKKSGAGGKAGQRNSQLLRKQAENSGSPRDKDPRVGSKKPIPLLPESGQGGDSTLKPVQPKATLTKAVASALLTPEQELAQLEQDSRLQQLLERVEKDEVLTGKDAKYFNRMTERYEQLLQQLGLADEAEAEAQESDPLAEFERTDWRAQLLQEDEDKG</sequence>
<comment type="function">
    <text evidence="3">A GTPase-activating protein (GAP) that modifies Der/EngA GTPase function. May play a role in ribosome biogenesis.</text>
</comment>
<evidence type="ECO:0000313" key="6">
    <source>
        <dbReference type="Proteomes" id="UP001236258"/>
    </source>
</evidence>
<evidence type="ECO:0000313" key="5">
    <source>
        <dbReference type="EMBL" id="MDP4530047.1"/>
    </source>
</evidence>
<evidence type="ECO:0000256" key="2">
    <source>
        <dbReference type="ARBA" id="ARBA00022517"/>
    </source>
</evidence>
<accession>A0ABT9GSU8</accession>
<evidence type="ECO:0000256" key="4">
    <source>
        <dbReference type="SAM" id="MobiDB-lite"/>
    </source>
</evidence>
<evidence type="ECO:0000256" key="1">
    <source>
        <dbReference type="ARBA" id="ARBA00022468"/>
    </source>
</evidence>
<comment type="similarity">
    <text evidence="3">Belongs to the YihI family.</text>
</comment>
<keyword evidence="1 3" id="KW-0343">GTPase activation</keyword>
<comment type="caution">
    <text evidence="5">The sequence shown here is derived from an EMBL/GenBank/DDBJ whole genome shotgun (WGS) entry which is preliminary data.</text>
</comment>
<dbReference type="InterPro" id="IPR007336">
    <property type="entry name" value="YihI"/>
</dbReference>
<proteinExistence type="inferred from homology"/>
<gene>
    <name evidence="3 5" type="primary">yihI</name>
    <name evidence="5" type="ORF">Q3O59_13540</name>
</gene>
<feature type="compositionally biased region" description="Basic and acidic residues" evidence="4">
    <location>
        <begin position="22"/>
        <end position="35"/>
    </location>
</feature>